<feature type="domain" description="Response regulatory" evidence="3">
    <location>
        <begin position="3"/>
        <end position="120"/>
    </location>
</feature>
<dbReference type="PANTHER" id="PTHR44591:SF3">
    <property type="entry name" value="RESPONSE REGULATORY DOMAIN-CONTAINING PROTEIN"/>
    <property type="match status" value="1"/>
</dbReference>
<dbReference type="InterPro" id="IPR050595">
    <property type="entry name" value="Bact_response_regulator"/>
</dbReference>
<dbReference type="PANTHER" id="PTHR44591">
    <property type="entry name" value="STRESS RESPONSE REGULATOR PROTEIN 1"/>
    <property type="match status" value="1"/>
</dbReference>
<dbReference type="PROSITE" id="PS50110">
    <property type="entry name" value="RESPONSE_REGULATORY"/>
    <property type="match status" value="1"/>
</dbReference>
<dbReference type="Proteomes" id="UP000245125">
    <property type="component" value="Unassembled WGS sequence"/>
</dbReference>
<evidence type="ECO:0000256" key="2">
    <source>
        <dbReference type="PROSITE-ProRule" id="PRU00169"/>
    </source>
</evidence>
<accession>A0A2U3QIR4</accession>
<sequence>MAAILVVDDEYLIRSVLKEVLKLNKHTVVEASDGAEAIDAIDPDALPDLIFMDHQMPRLNGIDCTRQLKTLYPSLKVILITGSFGIDDDGYLAANKHLFTDILLKPFSIKDVVSTVEYALGGKARERTSALGMGQRLTSGMMPDVFYR</sequence>
<dbReference type="Pfam" id="PF00072">
    <property type="entry name" value="Response_reg"/>
    <property type="match status" value="1"/>
</dbReference>
<dbReference type="OrthoDB" id="9802491at2"/>
<dbReference type="Gene3D" id="3.40.50.2300">
    <property type="match status" value="1"/>
</dbReference>
<keyword evidence="5" id="KW-1185">Reference proteome</keyword>
<evidence type="ECO:0000313" key="5">
    <source>
        <dbReference type="Proteomes" id="UP000245125"/>
    </source>
</evidence>
<feature type="modified residue" description="4-aspartylphosphate" evidence="2">
    <location>
        <position position="53"/>
    </location>
</feature>
<proteinExistence type="predicted"/>
<evidence type="ECO:0000256" key="1">
    <source>
        <dbReference type="ARBA" id="ARBA00022553"/>
    </source>
</evidence>
<dbReference type="CDD" id="cd00156">
    <property type="entry name" value="REC"/>
    <property type="match status" value="1"/>
</dbReference>
<dbReference type="SMART" id="SM00448">
    <property type="entry name" value="REC"/>
    <property type="match status" value="1"/>
</dbReference>
<name>A0A2U3QIR4_9BACT</name>
<dbReference type="EMBL" id="OUUY01000096">
    <property type="protein sequence ID" value="SPQ01250.1"/>
    <property type="molecule type" value="Genomic_DNA"/>
</dbReference>
<dbReference type="InterPro" id="IPR001789">
    <property type="entry name" value="Sig_transdc_resp-reg_receiver"/>
</dbReference>
<dbReference type="GO" id="GO:0000160">
    <property type="term" value="P:phosphorelay signal transduction system"/>
    <property type="evidence" value="ECO:0007669"/>
    <property type="project" value="InterPro"/>
</dbReference>
<evidence type="ECO:0000313" key="4">
    <source>
        <dbReference type="EMBL" id="SPQ01250.1"/>
    </source>
</evidence>
<dbReference type="SUPFAM" id="SSF52172">
    <property type="entry name" value="CheY-like"/>
    <property type="match status" value="1"/>
</dbReference>
<dbReference type="AlphaFoldDB" id="A0A2U3QIR4"/>
<keyword evidence="1 2" id="KW-0597">Phosphoprotein</keyword>
<gene>
    <name evidence="4" type="ORF">NBG4_490009</name>
</gene>
<reference evidence="5" key="1">
    <citation type="submission" date="2018-03" db="EMBL/GenBank/DDBJ databases">
        <authorList>
            <person name="Zecchin S."/>
        </authorList>
    </citation>
    <scope>NUCLEOTIDE SEQUENCE [LARGE SCALE GENOMIC DNA]</scope>
</reference>
<protein>
    <recommendedName>
        <fullName evidence="3">Response regulatory domain-containing protein</fullName>
    </recommendedName>
</protein>
<dbReference type="InterPro" id="IPR011006">
    <property type="entry name" value="CheY-like_superfamily"/>
</dbReference>
<evidence type="ECO:0000259" key="3">
    <source>
        <dbReference type="PROSITE" id="PS50110"/>
    </source>
</evidence>
<organism evidence="4 5">
    <name type="scientific">Candidatus Sulfobium mesophilum</name>
    <dbReference type="NCBI Taxonomy" id="2016548"/>
    <lineage>
        <taxon>Bacteria</taxon>
        <taxon>Pseudomonadati</taxon>
        <taxon>Nitrospirota</taxon>
        <taxon>Nitrospiria</taxon>
        <taxon>Nitrospirales</taxon>
        <taxon>Nitrospiraceae</taxon>
        <taxon>Candidatus Sulfobium</taxon>
    </lineage>
</organism>